<name>F7XXT3_MOREP</name>
<evidence type="ECO:0000313" key="7">
    <source>
        <dbReference type="Proteomes" id="UP000000504"/>
    </source>
</evidence>
<comment type="subcellular location">
    <subcellularLocation>
        <location evidence="4">Cytoplasm</location>
    </subcellularLocation>
</comment>
<reference evidence="6 7" key="2">
    <citation type="journal article" date="2011" name="Curr. Biol.">
        <title>An interdependent metabolic patchwork in the nested symbiosis of mealybugs.</title>
        <authorList>
            <person name="McCutcheon J.P."/>
            <person name="von Dohlen C.D."/>
        </authorList>
    </citation>
    <scope>NUCLEOTIDE SEQUENCE [LARGE SCALE GENOMIC DNA]</scope>
    <source>
        <strain evidence="6 7">PCIT</strain>
    </source>
</reference>
<dbReference type="eggNOG" id="COG0354">
    <property type="taxonomic scope" value="Bacteria"/>
</dbReference>
<evidence type="ECO:0000256" key="3">
    <source>
        <dbReference type="ARBA" id="ARBA00022954"/>
    </source>
</evidence>
<dbReference type="STRING" id="903503.MEPCIT_268"/>
<dbReference type="RefSeq" id="WP_013975659.1">
    <property type="nucleotide sequence ID" value="NC_015735.1"/>
</dbReference>
<organism evidence="6 7">
    <name type="scientific">Moranella endobia (strain PCIT)</name>
    <dbReference type="NCBI Taxonomy" id="903503"/>
    <lineage>
        <taxon>Bacteria</taxon>
        <taxon>Pseudomonadati</taxon>
        <taxon>Pseudomonadota</taxon>
        <taxon>Gammaproteobacteria</taxon>
        <taxon>Enterobacterales</taxon>
        <taxon>Enterobacteriaceae</taxon>
        <taxon>Candidatus Moranella</taxon>
    </lineage>
</organism>
<dbReference type="Gene3D" id="3.30.70.1630">
    <property type="match status" value="1"/>
</dbReference>
<evidence type="ECO:0000256" key="2">
    <source>
        <dbReference type="ARBA" id="ARBA00022694"/>
    </source>
</evidence>
<dbReference type="InterPro" id="IPR048451">
    <property type="entry name" value="YgfZ_barrel"/>
</dbReference>
<reference key="1">
    <citation type="submission" date="2010-09" db="EMBL/GenBank/DDBJ databases">
        <title>An interdependent metabolic patchwork in the nested three-way symbiosis of mealybugs.</title>
        <authorList>
            <person name="McCutcheon J.P."/>
            <person name="von Dohlen C.D."/>
        </authorList>
    </citation>
    <scope>NUCLEOTIDE SEQUENCE</scope>
    <source>
        <strain>PCIT</strain>
    </source>
</reference>
<dbReference type="InterPro" id="IPR023758">
    <property type="entry name" value="tRNA-modifying_YgfZ"/>
</dbReference>
<dbReference type="GO" id="GO:0016226">
    <property type="term" value="P:iron-sulfur cluster assembly"/>
    <property type="evidence" value="ECO:0007669"/>
    <property type="project" value="TreeGrafter"/>
</dbReference>
<dbReference type="HOGENOM" id="CLU_007884_6_1_6"/>
<dbReference type="HAMAP" id="MF_01175">
    <property type="entry name" value="tRNA_modifying_YgfZ"/>
    <property type="match status" value="1"/>
</dbReference>
<dbReference type="Gene3D" id="3.30.70.1400">
    <property type="entry name" value="Aminomethyltransferase beta-barrel domains"/>
    <property type="match status" value="1"/>
</dbReference>
<evidence type="ECO:0000259" key="5">
    <source>
        <dbReference type="Pfam" id="PF21130"/>
    </source>
</evidence>
<comment type="similarity">
    <text evidence="4">Belongs to the tRNA-modifying YgfZ family.</text>
</comment>
<dbReference type="SUPFAM" id="SSF103025">
    <property type="entry name" value="Folate-binding domain"/>
    <property type="match status" value="1"/>
</dbReference>
<keyword evidence="2 4" id="KW-0819">tRNA processing</keyword>
<feature type="domain" description="tRNA-modifying protein YgfZ-like beta-barrel" evidence="5">
    <location>
        <begin position="247"/>
        <end position="314"/>
    </location>
</feature>
<dbReference type="NCBIfam" id="NF007110">
    <property type="entry name" value="PRK09559.1"/>
    <property type="match status" value="1"/>
</dbReference>
<proteinExistence type="inferred from homology"/>
<evidence type="ECO:0000256" key="4">
    <source>
        <dbReference type="HAMAP-Rule" id="MF_01175"/>
    </source>
</evidence>
<dbReference type="Proteomes" id="UP000000504">
    <property type="component" value="Chromosome"/>
</dbReference>
<protein>
    <recommendedName>
        <fullName evidence="4">tRNA-modifying protein YgfZ</fullName>
    </recommendedName>
</protein>
<comment type="function">
    <text evidence="4">Folate-binding protein involved in regulating the level of ATP-DnaA and in the modification of some tRNAs. It is probably a key factor in regulatory networks that act via tRNA modification, such as initiation of chromosomal replication.</text>
</comment>
<dbReference type="GO" id="GO:0005542">
    <property type="term" value="F:folic acid binding"/>
    <property type="evidence" value="ECO:0007669"/>
    <property type="project" value="UniProtKB-UniRule"/>
</dbReference>
<gene>
    <name evidence="6" type="ordered locus">MEPCIT_268</name>
</gene>
<keyword evidence="3 4" id="KW-0290">Folate-binding</keyword>
<dbReference type="SUPFAM" id="SSF101790">
    <property type="entry name" value="Aminomethyltransferase beta-barrel domain"/>
    <property type="match status" value="1"/>
</dbReference>
<evidence type="ECO:0000313" key="6">
    <source>
        <dbReference type="EMBL" id="AEI74909.1"/>
    </source>
</evidence>
<dbReference type="OrthoDB" id="9796287at2"/>
<dbReference type="InterPro" id="IPR045179">
    <property type="entry name" value="YgfZ/GcvT"/>
</dbReference>
<dbReference type="InterPro" id="IPR029043">
    <property type="entry name" value="GcvT/YgfZ_C"/>
</dbReference>
<dbReference type="Pfam" id="PF21130">
    <property type="entry name" value="YgfZ_barrel"/>
    <property type="match status" value="1"/>
</dbReference>
<dbReference type="InterPro" id="IPR017703">
    <property type="entry name" value="YgfZ/GCV_T_CS"/>
</dbReference>
<dbReference type="GO" id="GO:0009451">
    <property type="term" value="P:RNA modification"/>
    <property type="evidence" value="ECO:0007669"/>
    <property type="project" value="InterPro"/>
</dbReference>
<keyword evidence="1 4" id="KW-0963">Cytoplasm</keyword>
<dbReference type="GO" id="GO:0008033">
    <property type="term" value="P:tRNA processing"/>
    <property type="evidence" value="ECO:0007669"/>
    <property type="project" value="UniProtKB-UniRule"/>
</dbReference>
<dbReference type="PANTHER" id="PTHR22602:SF0">
    <property type="entry name" value="TRANSFERASE CAF17, MITOCHONDRIAL-RELATED"/>
    <property type="match status" value="1"/>
</dbReference>
<keyword evidence="7" id="KW-1185">Reference proteome</keyword>
<sequence length="331" mass="36664">MLSQAQVIFPQRCPLPSHYLPLTLMSLDDWSLIMLHGADSLKFLQCQLTCDVLSLEINRFSFAAHCNAAGKMLSNMCVFHHIEGIAFIERRSICDSQSTALKKYAIFDNTTIYVDNKAVLLGIAGFQAPAALGSLFTNIPDVCEPVKHYPDTTILYLNLPKPRFLLVTTPAVRENLIKQLEGKAKLNNSLQWLALDIEAGYPIIDSANSAKFIPQAANIQALDGISFHKGCYIGQEMVARAQYLGVNKRALYWLVGNACQLPNAGDYLELKVGNNWRRTGTVLAACRLENSSVWIQAILNNDLVADSILRVCNDYTGALAAWPLPYGIRTK</sequence>
<dbReference type="GO" id="GO:0005737">
    <property type="term" value="C:cytoplasm"/>
    <property type="evidence" value="ECO:0007669"/>
    <property type="project" value="UniProtKB-SubCell"/>
</dbReference>
<feature type="binding site" evidence="4">
    <location>
        <position position="192"/>
    </location>
    <ligand>
        <name>folate</name>
        <dbReference type="ChEBI" id="CHEBI:62501"/>
    </ligand>
</feature>
<feature type="binding site" evidence="4">
    <location>
        <position position="30"/>
    </location>
    <ligand>
        <name>folate</name>
        <dbReference type="ChEBI" id="CHEBI:62501"/>
    </ligand>
</feature>
<dbReference type="EMBL" id="CP002243">
    <property type="protein sequence ID" value="AEI74909.1"/>
    <property type="molecule type" value="Genomic_DNA"/>
</dbReference>
<dbReference type="AlphaFoldDB" id="F7XXT3"/>
<dbReference type="Gene3D" id="2.40.30.160">
    <property type="match status" value="1"/>
</dbReference>
<evidence type="ECO:0000256" key="1">
    <source>
        <dbReference type="ARBA" id="ARBA00022490"/>
    </source>
</evidence>
<dbReference type="PANTHER" id="PTHR22602">
    <property type="entry name" value="TRANSFERASE CAF17, MITOCHONDRIAL-RELATED"/>
    <property type="match status" value="1"/>
</dbReference>
<dbReference type="KEGG" id="men:MEPCIT_268"/>
<dbReference type="NCBIfam" id="TIGR03317">
    <property type="entry name" value="ygfZ_signature"/>
    <property type="match status" value="1"/>
</dbReference>
<accession>F7XXT3</accession>